<keyword evidence="1" id="KW-0812">Transmembrane</keyword>
<dbReference type="GO" id="GO:0080120">
    <property type="term" value="P:CAAX-box protein maturation"/>
    <property type="evidence" value="ECO:0007669"/>
    <property type="project" value="UniProtKB-ARBA"/>
</dbReference>
<keyword evidence="1" id="KW-0472">Membrane</keyword>
<proteinExistence type="predicted"/>
<dbReference type="Pfam" id="PF02517">
    <property type="entry name" value="Rce1-like"/>
    <property type="match status" value="1"/>
</dbReference>
<feature type="transmembrane region" description="Helical" evidence="1">
    <location>
        <begin position="53"/>
        <end position="77"/>
    </location>
</feature>
<feature type="transmembrane region" description="Helical" evidence="1">
    <location>
        <begin position="21"/>
        <end position="41"/>
    </location>
</feature>
<dbReference type="KEGG" id="plig:NAG76_08760"/>
<dbReference type="PANTHER" id="PTHR36435:SF1">
    <property type="entry name" value="CAAX AMINO TERMINAL PROTEASE FAMILY PROTEIN"/>
    <property type="match status" value="1"/>
</dbReference>
<feature type="transmembrane region" description="Helical" evidence="1">
    <location>
        <begin position="139"/>
        <end position="160"/>
    </location>
</feature>
<reference evidence="3" key="1">
    <citation type="submission" date="2022-05" db="EMBL/GenBank/DDBJ databases">
        <title>Novel bacterial taxa in a minimal lignocellulolytic consortium and its capacity to transform plastics disclosed by genome-resolved metagenomics.</title>
        <authorList>
            <person name="Rodriguez C.A.D."/>
            <person name="Diaz-Garcia L."/>
            <person name="Herrera K."/>
            <person name="Tarazona N.A."/>
            <person name="Sproer C."/>
            <person name="Overmann J."/>
            <person name="Jimenez D.J."/>
        </authorList>
    </citation>
    <scope>NUCLEOTIDE SEQUENCE</scope>
    <source>
        <strain evidence="3">MAG5</strain>
    </source>
</reference>
<feature type="transmembrane region" description="Helical" evidence="1">
    <location>
        <begin position="216"/>
        <end position="236"/>
    </location>
</feature>
<evidence type="ECO:0000313" key="3">
    <source>
        <dbReference type="EMBL" id="URN96287.1"/>
    </source>
</evidence>
<evidence type="ECO:0000256" key="1">
    <source>
        <dbReference type="SAM" id="Phobius"/>
    </source>
</evidence>
<keyword evidence="1" id="KW-1133">Transmembrane helix</keyword>
<dbReference type="EMBL" id="CP097899">
    <property type="protein sequence ID" value="URN96287.1"/>
    <property type="molecule type" value="Genomic_DNA"/>
</dbReference>
<name>A0A9J6ZJV5_9BACL</name>
<dbReference type="PANTHER" id="PTHR36435">
    <property type="entry name" value="SLR1288 PROTEIN"/>
    <property type="match status" value="1"/>
</dbReference>
<keyword evidence="3" id="KW-0645">Protease</keyword>
<feature type="transmembrane region" description="Helical" evidence="1">
    <location>
        <begin position="98"/>
        <end position="119"/>
    </location>
</feature>
<evidence type="ECO:0000313" key="4">
    <source>
        <dbReference type="Proteomes" id="UP001056756"/>
    </source>
</evidence>
<dbReference type="AlphaFoldDB" id="A0A9J6ZJV5"/>
<accession>A0A9J6ZJV5</accession>
<evidence type="ECO:0000259" key="2">
    <source>
        <dbReference type="Pfam" id="PF02517"/>
    </source>
</evidence>
<keyword evidence="3" id="KW-0482">Metalloprotease</keyword>
<organism evidence="3 4">
    <name type="scientific">Candidatus Pristimantibacillus lignocellulolyticus</name>
    <dbReference type="NCBI Taxonomy" id="2994561"/>
    <lineage>
        <taxon>Bacteria</taxon>
        <taxon>Bacillati</taxon>
        <taxon>Bacillota</taxon>
        <taxon>Bacilli</taxon>
        <taxon>Bacillales</taxon>
        <taxon>Paenibacillaceae</taxon>
        <taxon>Candidatus Pristimantibacillus</taxon>
    </lineage>
</organism>
<feature type="transmembrane region" description="Helical" evidence="1">
    <location>
        <begin position="172"/>
        <end position="190"/>
    </location>
</feature>
<dbReference type="InterPro" id="IPR003675">
    <property type="entry name" value="Rce1/LyrA-like_dom"/>
</dbReference>
<sequence length="237" mass="26983">MTLLPQRTTKLRNDDPWNWKTFACVIFLEFIIVMFFVKTYIQSVYNVWFDNTLYSGTLTGLTIAIVLMLGVYFIAIYPQRLTWGELGLRRFPTAHWKTILLTTAFLMIIGTVILVITSYLGNPTENSKTESLMQNLSPFSIAIALISAAVISPIYEEIFYRGFIYRWLRNRIGFGGGLIVSAFIFMIAHYPTTNTMPINFLDGLVLAWIYERTGSIWPAIIVHGLINGFTIIIAIGL</sequence>
<feature type="domain" description="CAAX prenyl protease 2/Lysostaphin resistance protein A-like" evidence="2">
    <location>
        <begin position="140"/>
        <end position="228"/>
    </location>
</feature>
<protein>
    <submittedName>
        <fullName evidence="3">CPBP family intramembrane metalloprotease</fullName>
    </submittedName>
</protein>
<dbReference type="GO" id="GO:0008237">
    <property type="term" value="F:metallopeptidase activity"/>
    <property type="evidence" value="ECO:0007669"/>
    <property type="project" value="UniProtKB-KW"/>
</dbReference>
<gene>
    <name evidence="3" type="ORF">NAG76_08760</name>
</gene>
<keyword evidence="3" id="KW-0378">Hydrolase</keyword>
<dbReference type="Proteomes" id="UP001056756">
    <property type="component" value="Chromosome"/>
</dbReference>
<dbReference type="InterPro" id="IPR052710">
    <property type="entry name" value="CAAX_protease"/>
</dbReference>
<dbReference type="GO" id="GO:0004175">
    <property type="term" value="F:endopeptidase activity"/>
    <property type="evidence" value="ECO:0007669"/>
    <property type="project" value="UniProtKB-ARBA"/>
</dbReference>